<evidence type="ECO:0000313" key="1">
    <source>
        <dbReference type="Proteomes" id="UP000887579"/>
    </source>
</evidence>
<organism evidence="1 2">
    <name type="scientific">Panagrolaimus sp. ES5</name>
    <dbReference type="NCBI Taxonomy" id="591445"/>
    <lineage>
        <taxon>Eukaryota</taxon>
        <taxon>Metazoa</taxon>
        <taxon>Ecdysozoa</taxon>
        <taxon>Nematoda</taxon>
        <taxon>Chromadorea</taxon>
        <taxon>Rhabditida</taxon>
        <taxon>Tylenchina</taxon>
        <taxon>Panagrolaimomorpha</taxon>
        <taxon>Panagrolaimoidea</taxon>
        <taxon>Panagrolaimidae</taxon>
        <taxon>Panagrolaimus</taxon>
    </lineage>
</organism>
<accession>A0AC34FMF9</accession>
<dbReference type="Proteomes" id="UP000887579">
    <property type="component" value="Unplaced"/>
</dbReference>
<protein>
    <submittedName>
        <fullName evidence="2">Uncharacterized protein</fullName>
    </submittedName>
</protein>
<reference evidence="2" key="1">
    <citation type="submission" date="2022-11" db="UniProtKB">
        <authorList>
            <consortium name="WormBaseParasite"/>
        </authorList>
    </citation>
    <scope>IDENTIFICATION</scope>
</reference>
<evidence type="ECO:0000313" key="2">
    <source>
        <dbReference type="WBParaSite" id="ES5_v2.g18002.t1"/>
    </source>
</evidence>
<name>A0AC34FMF9_9BILA</name>
<dbReference type="WBParaSite" id="ES5_v2.g18002.t1">
    <property type="protein sequence ID" value="ES5_v2.g18002.t1"/>
    <property type="gene ID" value="ES5_v2.g18002"/>
</dbReference>
<proteinExistence type="predicted"/>
<sequence length="152" mass="17290">MEMKWLYGIFALITFVTITNAAKNNIPRWYNNHRYRSPSSTNYNNNNNNNNNNREYNGGFGGIQPLQWRSQHQHQQPWKNEHYFFRQIKNARFCGKKLTGRVATVCGGCPPDGLTSIGKRSGGPDPKIVEACCMTQCGDDVIKTLACNECNI</sequence>